<keyword evidence="2" id="KW-1003">Cell membrane</keyword>
<evidence type="ECO:0000256" key="3">
    <source>
        <dbReference type="ARBA" id="ARBA00022692"/>
    </source>
</evidence>
<proteinExistence type="predicted"/>
<keyword evidence="4 6" id="KW-1133">Transmembrane helix</keyword>
<feature type="transmembrane region" description="Helical" evidence="6">
    <location>
        <begin position="182"/>
        <end position="203"/>
    </location>
</feature>
<dbReference type="Pfam" id="PF01810">
    <property type="entry name" value="LysE"/>
    <property type="match status" value="1"/>
</dbReference>
<feature type="transmembrane region" description="Helical" evidence="6">
    <location>
        <begin position="6"/>
        <end position="28"/>
    </location>
</feature>
<feature type="transmembrane region" description="Helical" evidence="6">
    <location>
        <begin position="67"/>
        <end position="89"/>
    </location>
</feature>
<gene>
    <name evidence="7" type="ORF">M3M28_11445</name>
</gene>
<reference evidence="7" key="1">
    <citation type="submission" date="2022-05" db="EMBL/GenBank/DDBJ databases">
        <title>Complete genome sequence of toluene-degrading Gulosibacter sediminis strain ACHW.36C.</title>
        <authorList>
            <person name="Wai A.C."/>
            <person name="Lai G.K."/>
            <person name="Griffin S.D."/>
            <person name="Leung F.C."/>
        </authorList>
    </citation>
    <scope>NUCLEOTIDE SEQUENCE [LARGE SCALE GENOMIC DNA]</scope>
    <source>
        <strain evidence="7">ACHW.36C</strain>
    </source>
</reference>
<evidence type="ECO:0000256" key="2">
    <source>
        <dbReference type="ARBA" id="ARBA00022475"/>
    </source>
</evidence>
<name>A0ABY4MW40_9MICO</name>
<keyword evidence="3 6" id="KW-0812">Transmembrane</keyword>
<dbReference type="PANTHER" id="PTHR30086">
    <property type="entry name" value="ARGININE EXPORTER PROTEIN ARGO"/>
    <property type="match status" value="1"/>
</dbReference>
<feature type="transmembrane region" description="Helical" evidence="6">
    <location>
        <begin position="40"/>
        <end position="61"/>
    </location>
</feature>
<evidence type="ECO:0000256" key="6">
    <source>
        <dbReference type="SAM" id="Phobius"/>
    </source>
</evidence>
<protein>
    <submittedName>
        <fullName evidence="7">LysE/ArgO family amino acid transporter</fullName>
    </submittedName>
</protein>
<feature type="transmembrane region" description="Helical" evidence="6">
    <location>
        <begin position="149"/>
        <end position="170"/>
    </location>
</feature>
<dbReference type="InterPro" id="IPR001123">
    <property type="entry name" value="LeuE-type"/>
</dbReference>
<sequence length="205" mass="21952">MIFSPGAALAGLGFGLSLIIAIGAQNAFILRQGIRREHVFAIALFCAVSDAALISLGIFGLGGLIALAPWLIVVMRWAGVVFLVLYGAFALRRAFRAESLEPEADGEARAPLGATMLAIAAITWLNPHVYLDTVMLMGSVANSYHEARWSFGVGAVVGSFVWFFGVGYGARWLRPIFRNPRAWRILDIVIALTMFAIAASLALGA</sequence>
<accession>A0ABY4MW40</accession>
<evidence type="ECO:0000256" key="1">
    <source>
        <dbReference type="ARBA" id="ARBA00004651"/>
    </source>
</evidence>
<keyword evidence="5 6" id="KW-0472">Membrane</keyword>
<organism evidence="7">
    <name type="scientific">Gulosibacter sediminis</name>
    <dbReference type="NCBI Taxonomy" id="1729695"/>
    <lineage>
        <taxon>Bacteria</taxon>
        <taxon>Bacillati</taxon>
        <taxon>Actinomycetota</taxon>
        <taxon>Actinomycetes</taxon>
        <taxon>Micrococcales</taxon>
        <taxon>Microbacteriaceae</taxon>
        <taxon>Gulosibacter</taxon>
    </lineage>
</organism>
<evidence type="ECO:0000256" key="4">
    <source>
        <dbReference type="ARBA" id="ARBA00022989"/>
    </source>
</evidence>
<dbReference type="EMBL" id="CP097160">
    <property type="protein sequence ID" value="UQN14643.1"/>
    <property type="molecule type" value="Genomic_DNA"/>
</dbReference>
<dbReference type="PANTHER" id="PTHR30086:SF20">
    <property type="entry name" value="ARGININE EXPORTER PROTEIN ARGO-RELATED"/>
    <property type="match status" value="1"/>
</dbReference>
<evidence type="ECO:0000256" key="5">
    <source>
        <dbReference type="ARBA" id="ARBA00023136"/>
    </source>
</evidence>
<comment type="subcellular location">
    <subcellularLocation>
        <location evidence="1">Cell membrane</location>
        <topology evidence="1">Multi-pass membrane protein</topology>
    </subcellularLocation>
</comment>
<feature type="transmembrane region" description="Helical" evidence="6">
    <location>
        <begin position="110"/>
        <end position="129"/>
    </location>
</feature>
<evidence type="ECO:0000313" key="7">
    <source>
        <dbReference type="EMBL" id="UQN14643.1"/>
    </source>
</evidence>